<feature type="transmembrane region" description="Helical" evidence="6">
    <location>
        <begin position="86"/>
        <end position="107"/>
    </location>
</feature>
<proteinExistence type="predicted"/>
<keyword evidence="5 6" id="KW-0472">Membrane</keyword>
<dbReference type="OrthoDB" id="2908954at2"/>
<dbReference type="InterPro" id="IPR050475">
    <property type="entry name" value="Prenyltransferase_related"/>
</dbReference>
<dbReference type="AlphaFoldDB" id="A0A517MXP9"/>
<dbReference type="InterPro" id="IPR044878">
    <property type="entry name" value="UbiA_sf"/>
</dbReference>
<evidence type="ECO:0000256" key="5">
    <source>
        <dbReference type="ARBA" id="ARBA00023136"/>
    </source>
</evidence>
<gene>
    <name evidence="7" type="ORF">HG15A2_29810</name>
</gene>
<reference evidence="7 8" key="1">
    <citation type="submission" date="2019-02" db="EMBL/GenBank/DDBJ databases">
        <title>Deep-cultivation of Planctomycetes and their phenomic and genomic characterization uncovers novel biology.</title>
        <authorList>
            <person name="Wiegand S."/>
            <person name="Jogler M."/>
            <person name="Boedeker C."/>
            <person name="Pinto D."/>
            <person name="Vollmers J."/>
            <person name="Rivas-Marin E."/>
            <person name="Kohn T."/>
            <person name="Peeters S.H."/>
            <person name="Heuer A."/>
            <person name="Rast P."/>
            <person name="Oberbeckmann S."/>
            <person name="Bunk B."/>
            <person name="Jeske O."/>
            <person name="Meyerdierks A."/>
            <person name="Storesund J.E."/>
            <person name="Kallscheuer N."/>
            <person name="Luecker S."/>
            <person name="Lage O.M."/>
            <person name="Pohl T."/>
            <person name="Merkel B.J."/>
            <person name="Hornburger P."/>
            <person name="Mueller R.-W."/>
            <person name="Bruemmer F."/>
            <person name="Labrenz M."/>
            <person name="Spormann A.M."/>
            <person name="Op den Camp H."/>
            <person name="Overmann J."/>
            <person name="Amann R."/>
            <person name="Jetten M.S.M."/>
            <person name="Mascher T."/>
            <person name="Medema M.H."/>
            <person name="Devos D.P."/>
            <person name="Kaster A.-K."/>
            <person name="Ovreas L."/>
            <person name="Rohde M."/>
            <person name="Galperin M.Y."/>
            <person name="Jogler C."/>
        </authorList>
    </citation>
    <scope>NUCLEOTIDE SEQUENCE [LARGE SCALE GENOMIC DNA]</scope>
    <source>
        <strain evidence="7 8">HG15A2</strain>
    </source>
</reference>
<feature type="transmembrane region" description="Helical" evidence="6">
    <location>
        <begin position="45"/>
        <end position="65"/>
    </location>
</feature>
<dbReference type="Proteomes" id="UP000319852">
    <property type="component" value="Chromosome"/>
</dbReference>
<evidence type="ECO:0000256" key="2">
    <source>
        <dbReference type="ARBA" id="ARBA00022475"/>
    </source>
</evidence>
<dbReference type="InterPro" id="IPR000537">
    <property type="entry name" value="UbiA_prenyltransferase"/>
</dbReference>
<feature type="transmembrane region" description="Helical" evidence="6">
    <location>
        <begin position="113"/>
        <end position="130"/>
    </location>
</feature>
<organism evidence="7 8">
    <name type="scientific">Adhaeretor mobilis</name>
    <dbReference type="NCBI Taxonomy" id="1930276"/>
    <lineage>
        <taxon>Bacteria</taxon>
        <taxon>Pseudomonadati</taxon>
        <taxon>Planctomycetota</taxon>
        <taxon>Planctomycetia</taxon>
        <taxon>Pirellulales</taxon>
        <taxon>Lacipirellulaceae</taxon>
        <taxon>Adhaeretor</taxon>
    </lineage>
</organism>
<feature type="transmembrane region" description="Helical" evidence="6">
    <location>
        <begin position="225"/>
        <end position="247"/>
    </location>
</feature>
<name>A0A517MXP9_9BACT</name>
<feature type="transmembrane region" description="Helical" evidence="6">
    <location>
        <begin position="197"/>
        <end position="219"/>
    </location>
</feature>
<feature type="transmembrane region" description="Helical" evidence="6">
    <location>
        <begin position="14"/>
        <end position="33"/>
    </location>
</feature>
<dbReference type="EMBL" id="CP036263">
    <property type="protein sequence ID" value="QDS99654.1"/>
    <property type="molecule type" value="Genomic_DNA"/>
</dbReference>
<keyword evidence="3 6" id="KW-0812">Transmembrane</keyword>
<dbReference type="CDD" id="cd13964">
    <property type="entry name" value="PT_UbiA_1"/>
    <property type="match status" value="1"/>
</dbReference>
<evidence type="ECO:0000313" key="8">
    <source>
        <dbReference type="Proteomes" id="UP000319852"/>
    </source>
</evidence>
<dbReference type="GO" id="GO:0016020">
    <property type="term" value="C:membrane"/>
    <property type="evidence" value="ECO:0007669"/>
    <property type="project" value="UniProtKB-SubCell"/>
</dbReference>
<keyword evidence="7" id="KW-0808">Transferase</keyword>
<dbReference type="KEGG" id="amob:HG15A2_29810"/>
<feature type="transmembrane region" description="Helical" evidence="6">
    <location>
        <begin position="263"/>
        <end position="296"/>
    </location>
</feature>
<dbReference type="PANTHER" id="PTHR42723">
    <property type="entry name" value="CHLOROPHYLL SYNTHASE"/>
    <property type="match status" value="1"/>
</dbReference>
<evidence type="ECO:0000256" key="4">
    <source>
        <dbReference type="ARBA" id="ARBA00022989"/>
    </source>
</evidence>
<evidence type="ECO:0000256" key="6">
    <source>
        <dbReference type="SAM" id="Phobius"/>
    </source>
</evidence>
<evidence type="ECO:0000313" key="7">
    <source>
        <dbReference type="EMBL" id="QDS99654.1"/>
    </source>
</evidence>
<feature type="transmembrane region" description="Helical" evidence="6">
    <location>
        <begin position="165"/>
        <end position="185"/>
    </location>
</feature>
<feature type="transmembrane region" description="Helical" evidence="6">
    <location>
        <begin position="137"/>
        <end position="159"/>
    </location>
</feature>
<evidence type="ECO:0000256" key="1">
    <source>
        <dbReference type="ARBA" id="ARBA00004141"/>
    </source>
</evidence>
<dbReference type="Pfam" id="PF01040">
    <property type="entry name" value="UbiA"/>
    <property type="match status" value="1"/>
</dbReference>
<keyword evidence="4 6" id="KW-1133">Transmembrane helix</keyword>
<keyword evidence="8" id="KW-1185">Reference proteome</keyword>
<evidence type="ECO:0000256" key="3">
    <source>
        <dbReference type="ARBA" id="ARBA00022692"/>
    </source>
</evidence>
<keyword evidence="2" id="KW-1003">Cell membrane</keyword>
<dbReference type="PANTHER" id="PTHR42723:SF1">
    <property type="entry name" value="CHLOROPHYLL SYNTHASE, CHLOROPLASTIC"/>
    <property type="match status" value="1"/>
</dbReference>
<protein>
    <submittedName>
        <fullName evidence="7">Prenyltransferase</fullName>
    </submittedName>
</protein>
<dbReference type="GO" id="GO:0016765">
    <property type="term" value="F:transferase activity, transferring alkyl or aryl (other than methyl) groups"/>
    <property type="evidence" value="ECO:0007669"/>
    <property type="project" value="InterPro"/>
</dbReference>
<comment type="subcellular location">
    <subcellularLocation>
        <location evidence="1">Membrane</location>
        <topology evidence="1">Multi-pass membrane protein</topology>
    </subcellularLocation>
</comment>
<sequence>MSEPSSQFAAWRQLFRIANVFTAVSNVLAGAMLSDGDWLPAAPLLLLIGSSALLYTAGMVLNDVFDSDLDAEERPERPIPSGRIDRQLAAFVGWALLAGGILCSAWASYELGSIAAVTIAASLAVTIVMYNGGLKAIWAGPLAMGWCRALNVLLGASLAGNEISAAAWLFAGAIGVYTIGLTVLARNEVGDTERLQVRTSGLLLLAAFVLLFLVSFLRSPGDHDIGWYWILAWGSVLELAGIAYFAAVRSDTPQGVQLGVKRLILLFIVIDALICLLAGGWAPAGIVLLLLVPTLLLSRTHAMT</sequence>
<dbReference type="Gene3D" id="1.10.357.140">
    <property type="entry name" value="UbiA prenyltransferase"/>
    <property type="match status" value="1"/>
</dbReference>
<accession>A0A517MXP9</accession>
<dbReference type="RefSeq" id="WP_145060835.1">
    <property type="nucleotide sequence ID" value="NZ_CP036263.1"/>
</dbReference>